<proteinExistence type="predicted"/>
<name>A0A183PFR0_9TREM</name>
<evidence type="ECO:0000313" key="2">
    <source>
        <dbReference type="Proteomes" id="UP000269396"/>
    </source>
</evidence>
<protein>
    <submittedName>
        <fullName evidence="1">Uncharacterized protein</fullName>
    </submittedName>
</protein>
<dbReference type="AlphaFoldDB" id="A0A183PFR0"/>
<dbReference type="EMBL" id="UZAL01033244">
    <property type="protein sequence ID" value="VDP62958.1"/>
    <property type="molecule type" value="Genomic_DNA"/>
</dbReference>
<organism evidence="1 2">
    <name type="scientific">Schistosoma mattheei</name>
    <dbReference type="NCBI Taxonomy" id="31246"/>
    <lineage>
        <taxon>Eukaryota</taxon>
        <taxon>Metazoa</taxon>
        <taxon>Spiralia</taxon>
        <taxon>Lophotrochozoa</taxon>
        <taxon>Platyhelminthes</taxon>
        <taxon>Trematoda</taxon>
        <taxon>Digenea</taxon>
        <taxon>Strigeidida</taxon>
        <taxon>Schistosomatoidea</taxon>
        <taxon>Schistosomatidae</taxon>
        <taxon>Schistosoma</taxon>
    </lineage>
</organism>
<dbReference type="Proteomes" id="UP000269396">
    <property type="component" value="Unassembled WGS sequence"/>
</dbReference>
<accession>A0A183PFR0</accession>
<gene>
    <name evidence="1" type="ORF">SMTD_LOCUS13196</name>
</gene>
<keyword evidence="2" id="KW-1185">Reference proteome</keyword>
<reference evidence="1 2" key="1">
    <citation type="submission" date="2018-11" db="EMBL/GenBank/DDBJ databases">
        <authorList>
            <consortium name="Pathogen Informatics"/>
        </authorList>
    </citation>
    <scope>NUCLEOTIDE SEQUENCE [LARGE SCALE GENOMIC DNA]</scope>
    <source>
        <strain>Denwood</strain>
        <strain evidence="2">Zambia</strain>
    </source>
</reference>
<evidence type="ECO:0000313" key="1">
    <source>
        <dbReference type="EMBL" id="VDP62958.1"/>
    </source>
</evidence>
<sequence length="90" mass="9946">MIFHLKNCQQFEANPSSVSTMTYIITVNIGLVVKGNGVNNCQDLSYHLLISPMELLKNNGKIPKSKKPKLLTKDEATNEVVTVTTKIIEG</sequence>